<dbReference type="SUPFAM" id="SSF53187">
    <property type="entry name" value="Zn-dependent exopeptidases"/>
    <property type="match status" value="1"/>
</dbReference>
<evidence type="ECO:0000256" key="2">
    <source>
        <dbReference type="ARBA" id="ARBA00006247"/>
    </source>
</evidence>
<gene>
    <name evidence="9" type="ORF">IMF26_03455</name>
</gene>
<evidence type="ECO:0000256" key="1">
    <source>
        <dbReference type="ARBA" id="ARBA00001947"/>
    </source>
</evidence>
<name>A0AAT9LH13_9FIRM</name>
<keyword evidence="8" id="KW-0482">Metalloprotease</keyword>
<evidence type="ECO:0000256" key="7">
    <source>
        <dbReference type="ARBA" id="ARBA00022997"/>
    </source>
</evidence>
<dbReference type="InterPro" id="IPR002933">
    <property type="entry name" value="Peptidase_M20"/>
</dbReference>
<evidence type="ECO:0000256" key="8">
    <source>
        <dbReference type="ARBA" id="ARBA00023049"/>
    </source>
</evidence>
<comment type="cofactor">
    <cofactor evidence="1">
        <name>Zn(2+)</name>
        <dbReference type="ChEBI" id="CHEBI:29105"/>
    </cofactor>
</comment>
<keyword evidence="4" id="KW-0479">Metal-binding</keyword>
<dbReference type="AlphaFoldDB" id="A0AAT9LH13"/>
<dbReference type="NCBIfam" id="TIGR01887">
    <property type="entry name" value="dipeptidaselike"/>
    <property type="match status" value="1"/>
</dbReference>
<dbReference type="Gene3D" id="3.40.630.10">
    <property type="entry name" value="Zn peptidases"/>
    <property type="match status" value="1"/>
</dbReference>
<dbReference type="GO" id="GO:0008270">
    <property type="term" value="F:zinc ion binding"/>
    <property type="evidence" value="ECO:0007669"/>
    <property type="project" value="InterPro"/>
</dbReference>
<keyword evidence="6" id="KW-0862">Zinc</keyword>
<dbReference type="GO" id="GO:0006508">
    <property type="term" value="P:proteolysis"/>
    <property type="evidence" value="ECO:0007669"/>
    <property type="project" value="UniProtKB-KW"/>
</dbReference>
<dbReference type="InterPro" id="IPR050072">
    <property type="entry name" value="Peptidase_M20A"/>
</dbReference>
<reference evidence="9" key="1">
    <citation type="submission" date="2020-10" db="EMBL/GenBank/DDBJ databases">
        <authorList>
            <person name="Kadnikov V."/>
            <person name="Beletsky A.V."/>
            <person name="Mardanov A.V."/>
            <person name="Karnachuk O.V."/>
            <person name="Ravin N.V."/>
        </authorList>
    </citation>
    <scope>NUCLEOTIDE SEQUENCE</scope>
    <source>
        <strain evidence="9">Bu02</strain>
    </source>
</reference>
<dbReference type="Pfam" id="PF01546">
    <property type="entry name" value="Peptidase_M20"/>
    <property type="match status" value="1"/>
</dbReference>
<dbReference type="KEGG" id="fcz:IMF26_03455"/>
<proteinExistence type="inferred from homology"/>
<dbReference type="PANTHER" id="PTHR43808">
    <property type="entry name" value="ACETYLORNITHINE DEACETYLASE"/>
    <property type="match status" value="1"/>
</dbReference>
<accession>A0AAT9LH13</accession>
<protein>
    <submittedName>
        <fullName evidence="9">Sapep family Mn(2+)-dependent dipeptidase</fullName>
        <ecNumber evidence="9">3.4.13.-</ecNumber>
    </submittedName>
</protein>
<dbReference type="PANTHER" id="PTHR43808:SF31">
    <property type="entry name" value="N-ACETYL-L-CITRULLINE DEACETYLASE"/>
    <property type="match status" value="1"/>
</dbReference>
<organism evidence="9">
    <name type="scientific">Candidatus Fermentithermobacillus carboniphilus</name>
    <dbReference type="NCBI Taxonomy" id="3085328"/>
    <lineage>
        <taxon>Bacteria</taxon>
        <taxon>Bacillati</taxon>
        <taxon>Bacillota</taxon>
        <taxon>Candidatus Fermentithermobacillia</taxon>
        <taxon>Candidatus Fermentithermobacillales</taxon>
        <taxon>Candidatus Fermentithermobacillaceae</taxon>
        <taxon>Candidatus Fermentithermobacillus</taxon>
    </lineage>
</organism>
<keyword evidence="5 9" id="KW-0378">Hydrolase</keyword>
<dbReference type="InterPro" id="IPR010964">
    <property type="entry name" value="M20A_pepV-rel"/>
</dbReference>
<evidence type="ECO:0000256" key="5">
    <source>
        <dbReference type="ARBA" id="ARBA00022801"/>
    </source>
</evidence>
<sequence length="483" mass="52257">MNEGAMSEGEFAAYADKWVASHKDEIVSTLLELIRIPSVGEEPEEGKPFGPKVHEALTFFKEKAAGFGMIVKDVEGYAAHAEIGTGHEIVMALTHVDVVPLGTGWTRNPLGEVFDGKVFGRGAQDNKGPTVACLHALRILKESGVRLSRRVRHVVGGNEESGFRCVRKYFEVEEKPTYGFSPDAYFPLVYAEKGNMNAKVTCRLEKGPLTLTEVSGGERPNIVPEKARAVLEVPEGFEEEVIRRLESAAASVRERVGGPVPIDFQFEKEPGKVMMASRGRACHASTPWAGTNALAGLLHLLASLGPDLGSHEALRFAADAAQIYGKGLNIEAEDDISGKLTCNLGVAATGDENGHRLLSCIYNIRYPVRASGEELKMRVLSCDKPQGVSLEVLSLGKSHYTDPDSHLVKTLLRVYREETGDNSPPMAIGGGTYAKVIPGGVAYGPVRPGQPETAHQADEYLSLEDLFFLVKIYARALFALAGL</sequence>
<dbReference type="SUPFAM" id="SSF55031">
    <property type="entry name" value="Bacterial exopeptidase dimerisation domain"/>
    <property type="match status" value="1"/>
</dbReference>
<evidence type="ECO:0000256" key="4">
    <source>
        <dbReference type="ARBA" id="ARBA00022723"/>
    </source>
</evidence>
<dbReference type="GO" id="GO:0008237">
    <property type="term" value="F:metallopeptidase activity"/>
    <property type="evidence" value="ECO:0007669"/>
    <property type="project" value="UniProtKB-KW"/>
</dbReference>
<evidence type="ECO:0000256" key="3">
    <source>
        <dbReference type="ARBA" id="ARBA00022670"/>
    </source>
</evidence>
<evidence type="ECO:0000256" key="6">
    <source>
        <dbReference type="ARBA" id="ARBA00022833"/>
    </source>
</evidence>
<dbReference type="EMBL" id="CP062796">
    <property type="protein sequence ID" value="QUL99135.1"/>
    <property type="molecule type" value="Genomic_DNA"/>
</dbReference>
<dbReference type="InterPro" id="IPR036264">
    <property type="entry name" value="Bact_exopeptidase_dim_dom"/>
</dbReference>
<comment type="similarity">
    <text evidence="2">Belongs to the peptidase M20A family.</text>
</comment>
<dbReference type="GO" id="GO:0008777">
    <property type="term" value="F:acetylornithine deacetylase activity"/>
    <property type="evidence" value="ECO:0007669"/>
    <property type="project" value="TreeGrafter"/>
</dbReference>
<dbReference type="EC" id="3.4.13.-" evidence="9"/>
<keyword evidence="3" id="KW-0645">Protease</keyword>
<dbReference type="GO" id="GO:0006526">
    <property type="term" value="P:L-arginine biosynthetic process"/>
    <property type="evidence" value="ECO:0007669"/>
    <property type="project" value="TreeGrafter"/>
</dbReference>
<reference evidence="9" key="2">
    <citation type="journal article" date="2023" name="Biology">
        <title>Prokaryotic Life Associated with Coal-Fire Gas Vents Revealed by Metagenomics.</title>
        <authorList>
            <person name="Kadnikov V.V."/>
            <person name="Mardanov A.V."/>
            <person name="Beletsky A.V."/>
            <person name="Karnachuk O.V."/>
            <person name="Ravin N.V."/>
        </authorList>
    </citation>
    <scope>NUCLEOTIDE SEQUENCE</scope>
    <source>
        <strain evidence="9">Bu02</strain>
    </source>
</reference>
<keyword evidence="7 9" id="KW-0224">Dipeptidase</keyword>
<dbReference type="GO" id="GO:0016805">
    <property type="term" value="F:dipeptidase activity"/>
    <property type="evidence" value="ECO:0007669"/>
    <property type="project" value="UniProtKB-KW"/>
</dbReference>
<evidence type="ECO:0000313" key="9">
    <source>
        <dbReference type="EMBL" id="QUL99135.1"/>
    </source>
</evidence>
<dbReference type="Gene3D" id="3.30.70.360">
    <property type="match status" value="2"/>
</dbReference>